<sequence length="39" mass="4346">MPGSAKEAPIAIDKAEPIEPIPPWVRNLWDLFTSKVWAA</sequence>
<accession>X1U9Q0</accession>
<protein>
    <submittedName>
        <fullName evidence="1">Uncharacterized protein</fullName>
    </submittedName>
</protein>
<name>X1U9Q0_9ZZZZ</name>
<evidence type="ECO:0000313" key="1">
    <source>
        <dbReference type="EMBL" id="GAI96575.1"/>
    </source>
</evidence>
<dbReference type="EMBL" id="BARW01019549">
    <property type="protein sequence ID" value="GAI96575.1"/>
    <property type="molecule type" value="Genomic_DNA"/>
</dbReference>
<dbReference type="AlphaFoldDB" id="X1U9Q0"/>
<proteinExistence type="predicted"/>
<feature type="non-terminal residue" evidence="1">
    <location>
        <position position="39"/>
    </location>
</feature>
<organism evidence="1">
    <name type="scientific">marine sediment metagenome</name>
    <dbReference type="NCBI Taxonomy" id="412755"/>
    <lineage>
        <taxon>unclassified sequences</taxon>
        <taxon>metagenomes</taxon>
        <taxon>ecological metagenomes</taxon>
    </lineage>
</organism>
<reference evidence="1" key="1">
    <citation type="journal article" date="2014" name="Front. Microbiol.">
        <title>High frequency of phylogenetically diverse reductive dehalogenase-homologous genes in deep subseafloor sedimentary metagenomes.</title>
        <authorList>
            <person name="Kawai M."/>
            <person name="Futagami T."/>
            <person name="Toyoda A."/>
            <person name="Takaki Y."/>
            <person name="Nishi S."/>
            <person name="Hori S."/>
            <person name="Arai W."/>
            <person name="Tsubouchi T."/>
            <person name="Morono Y."/>
            <person name="Uchiyama I."/>
            <person name="Ito T."/>
            <person name="Fujiyama A."/>
            <person name="Inagaki F."/>
            <person name="Takami H."/>
        </authorList>
    </citation>
    <scope>NUCLEOTIDE SEQUENCE</scope>
    <source>
        <strain evidence="1">Expedition CK06-06</strain>
    </source>
</reference>
<comment type="caution">
    <text evidence="1">The sequence shown here is derived from an EMBL/GenBank/DDBJ whole genome shotgun (WGS) entry which is preliminary data.</text>
</comment>
<gene>
    <name evidence="1" type="ORF">S12H4_33199</name>
</gene>